<organism evidence="1 2">
    <name type="scientific">Mesonia oceanica</name>
    <dbReference type="NCBI Taxonomy" id="2687242"/>
    <lineage>
        <taxon>Bacteria</taxon>
        <taxon>Pseudomonadati</taxon>
        <taxon>Bacteroidota</taxon>
        <taxon>Flavobacteriia</taxon>
        <taxon>Flavobacteriales</taxon>
        <taxon>Flavobacteriaceae</taxon>
        <taxon>Mesonia</taxon>
    </lineage>
</organism>
<gene>
    <name evidence="1" type="ORF">FVB9532_01571</name>
</gene>
<evidence type="ECO:0000313" key="2">
    <source>
        <dbReference type="Proteomes" id="UP000356253"/>
    </source>
</evidence>
<keyword evidence="2" id="KW-1185">Reference proteome</keyword>
<reference evidence="1" key="1">
    <citation type="submission" date="2019-09" db="EMBL/GenBank/DDBJ databases">
        <authorList>
            <person name="Rodrigo-Torres L."/>
            <person name="Arahal R. D."/>
            <person name="Lucena T."/>
        </authorList>
    </citation>
    <scope>NUCLEOTIDE SEQUENCE</scope>
    <source>
        <strain evidence="1">ISS653</strain>
    </source>
</reference>
<name>A0AC61Y761_9FLAO</name>
<comment type="caution">
    <text evidence="1">The sequence shown here is derived from an EMBL/GenBank/DDBJ whole genome shotgun (WGS) entry which is preliminary data.</text>
</comment>
<accession>A0AC61Y761</accession>
<proteinExistence type="predicted"/>
<protein>
    <submittedName>
        <fullName evidence="1">Uncharacterized protein</fullName>
    </submittedName>
</protein>
<dbReference type="EMBL" id="CABVMM010000005">
    <property type="protein sequence ID" value="VVV00302.1"/>
    <property type="molecule type" value="Genomic_DNA"/>
</dbReference>
<evidence type="ECO:0000313" key="1">
    <source>
        <dbReference type="EMBL" id="VVV00302.1"/>
    </source>
</evidence>
<sequence length="558" mass="64277">MGAEWKLLAKKLVQKSQKVSVNDNTNLAQNLKELAEDIAYHSRGKDTQIDKNVLLDAFNLELSNVLTDDNLFQEIFSLNNKLAEWIYSGSEVIEKWKFTEENYEFKRKNYNQEIEVYKPIIPVPFEVVKQDFSNKETKVAQNTGINNILNFVNSFDSVLFNAQTLTAVLTPANPIDDLVVLGLRAYYQEKLPDSIKRIFEKIKSVVNQIKNFINDVVKEKINENVALLNAFLCGLINGLISLLQMVILLLGFVIDNIPFWEVEKTSSREAIDEREKQFEFIEDVVDIITENASSLFTGLIKTFINLPRDFVNLVRDLTVQVRKKSQYFWAYMIGAIGFELILDAVIAFFTGGTSLAVSFANKISRATAKATQAGIKLAKQVGKKVMTSIDDIYKFLKKEFEDLIEAIKDGEFVKWIKEKVTRLLDESIGKLSLVEIRTIAKQATKNPNAKKVMLGKYVKNSSRSYNIRAGNNHTYFELDDIAWEELFNKVNGNKDEIFKVNKKFIDNELKIKKDIFFSHNPFDKEFLYGYYKMEIDYLTITLKYKIVQVEENLWVTIK</sequence>
<dbReference type="Proteomes" id="UP000356253">
    <property type="component" value="Unassembled WGS sequence"/>
</dbReference>